<name>A0A3C1KJK2_9GAMM</name>
<evidence type="ECO:0000256" key="3">
    <source>
        <dbReference type="SAM" id="Phobius"/>
    </source>
</evidence>
<reference evidence="6 7" key="1">
    <citation type="journal article" date="2018" name="Nat. Biotechnol.">
        <title>A standardized bacterial taxonomy based on genome phylogeny substantially revises the tree of life.</title>
        <authorList>
            <person name="Parks D.H."/>
            <person name="Chuvochina M."/>
            <person name="Waite D.W."/>
            <person name="Rinke C."/>
            <person name="Skarshewski A."/>
            <person name="Chaumeil P.A."/>
            <person name="Hugenholtz P."/>
        </authorList>
    </citation>
    <scope>NUCLEOTIDE SEQUENCE [LARGE SCALE GENOMIC DNA]</scope>
    <source>
        <strain evidence="6">UBA9158</strain>
    </source>
</reference>
<gene>
    <name evidence="6" type="ORF">DCP75_01540</name>
</gene>
<evidence type="ECO:0000259" key="5">
    <source>
        <dbReference type="PROSITE" id="PS50887"/>
    </source>
</evidence>
<dbReference type="InterPro" id="IPR000160">
    <property type="entry name" value="GGDEF_dom"/>
</dbReference>
<proteinExistence type="predicted"/>
<dbReference type="SMART" id="SM00304">
    <property type="entry name" value="HAMP"/>
    <property type="match status" value="1"/>
</dbReference>
<dbReference type="Pfam" id="PF00672">
    <property type="entry name" value="HAMP"/>
    <property type="match status" value="1"/>
</dbReference>
<feature type="transmembrane region" description="Helical" evidence="3">
    <location>
        <begin position="194"/>
        <end position="220"/>
    </location>
</feature>
<dbReference type="AlphaFoldDB" id="A0A3C1KJK2"/>
<dbReference type="Gene3D" id="3.30.70.270">
    <property type="match status" value="1"/>
</dbReference>
<dbReference type="CDD" id="cd01949">
    <property type="entry name" value="GGDEF"/>
    <property type="match status" value="1"/>
</dbReference>
<dbReference type="PROSITE" id="PS50887">
    <property type="entry name" value="GGDEF"/>
    <property type="match status" value="1"/>
</dbReference>
<evidence type="ECO:0000256" key="2">
    <source>
        <dbReference type="SAM" id="Coils"/>
    </source>
</evidence>
<dbReference type="SUPFAM" id="SSF55073">
    <property type="entry name" value="Nucleotide cyclase"/>
    <property type="match status" value="1"/>
</dbReference>
<dbReference type="InterPro" id="IPR052163">
    <property type="entry name" value="DGC-Regulatory_Protein"/>
</dbReference>
<keyword evidence="3" id="KW-1133">Transmembrane helix</keyword>
<keyword evidence="3" id="KW-0472">Membrane</keyword>
<sequence length="514" mass="56045">MTVAGRINLMVVSTASVMALLILTATGIREYFLLRDSLISTLTTEITRETALAADLQLRERRTLHNFLERLQTLSPAISYVRIDTVDGIEVVEQSAIEDIEGKLPALNVLRGGASHDKTGLTVQEGLPPPDAAKLMASVTGGEQVLNASIPILSGLNPLREDLTRGDFGASLAQPTGSQFVAGFVHVGISRSMLLVALLPTLGTIAGITLLLLLIGSLIVTRYTRKLTGPLAKLARMADDITAGNVGEPLTIEGEGEVKEIANVLNAIIGGLHNYKTQIGVDHQLLSMKVEERTAQLSQRNQELNQAVRQVTETKDRLRQMAYFDSLTSLPNRRLFTEQLDLLLRLSKRNNEKLALLFLDLDNFKRVNDSLGHSAGDALLKEVARRLAACVRESDVVAHFVDSDSRIDVSRLGGDEFTVVLNQVEDEQAVRTVAQRLLDTLLQPVVIDDHELVITPSIGIAMAPDHSSELEGLLKAADTAMFHAKSQGKNTYVVYTSDMDAAGVERLRLETDLR</sequence>
<feature type="coiled-coil region" evidence="2">
    <location>
        <begin position="287"/>
        <end position="321"/>
    </location>
</feature>
<dbReference type="GO" id="GO:0007165">
    <property type="term" value="P:signal transduction"/>
    <property type="evidence" value="ECO:0007669"/>
    <property type="project" value="InterPro"/>
</dbReference>
<dbReference type="Gene3D" id="6.10.340.10">
    <property type="match status" value="1"/>
</dbReference>
<keyword evidence="3" id="KW-0812">Transmembrane</keyword>
<comment type="cofactor">
    <cofactor evidence="1">
        <name>Mg(2+)</name>
        <dbReference type="ChEBI" id="CHEBI:18420"/>
    </cofactor>
</comment>
<dbReference type="InterPro" id="IPR029787">
    <property type="entry name" value="Nucleotide_cyclase"/>
</dbReference>
<dbReference type="GO" id="GO:0003824">
    <property type="term" value="F:catalytic activity"/>
    <property type="evidence" value="ECO:0007669"/>
    <property type="project" value="UniProtKB-ARBA"/>
</dbReference>
<dbReference type="Pfam" id="PF00990">
    <property type="entry name" value="GGDEF"/>
    <property type="match status" value="1"/>
</dbReference>
<feature type="non-terminal residue" evidence="6">
    <location>
        <position position="514"/>
    </location>
</feature>
<feature type="domain" description="GGDEF" evidence="5">
    <location>
        <begin position="352"/>
        <end position="497"/>
    </location>
</feature>
<dbReference type="NCBIfam" id="TIGR00254">
    <property type="entry name" value="GGDEF"/>
    <property type="match status" value="1"/>
</dbReference>
<dbReference type="PROSITE" id="PS50885">
    <property type="entry name" value="HAMP"/>
    <property type="match status" value="1"/>
</dbReference>
<accession>A0A3C1KJK2</accession>
<dbReference type="STRING" id="1121937.GCA_000423125_00948"/>
<evidence type="ECO:0000313" key="7">
    <source>
        <dbReference type="Proteomes" id="UP000259273"/>
    </source>
</evidence>
<dbReference type="FunFam" id="3.30.70.270:FF:000001">
    <property type="entry name" value="Diguanylate cyclase domain protein"/>
    <property type="match status" value="1"/>
</dbReference>
<dbReference type="GO" id="GO:0016020">
    <property type="term" value="C:membrane"/>
    <property type="evidence" value="ECO:0007669"/>
    <property type="project" value="InterPro"/>
</dbReference>
<feature type="transmembrane region" description="Helical" evidence="3">
    <location>
        <begin position="6"/>
        <end position="28"/>
    </location>
</feature>
<evidence type="ECO:0000313" key="6">
    <source>
        <dbReference type="EMBL" id="HAN26416.1"/>
    </source>
</evidence>
<feature type="domain" description="HAMP" evidence="4">
    <location>
        <begin position="225"/>
        <end position="277"/>
    </location>
</feature>
<evidence type="ECO:0000256" key="1">
    <source>
        <dbReference type="ARBA" id="ARBA00001946"/>
    </source>
</evidence>
<dbReference type="Proteomes" id="UP000259273">
    <property type="component" value="Unassembled WGS sequence"/>
</dbReference>
<dbReference type="PANTHER" id="PTHR46663">
    <property type="entry name" value="DIGUANYLATE CYCLASE DGCT-RELATED"/>
    <property type="match status" value="1"/>
</dbReference>
<dbReference type="SMART" id="SM00267">
    <property type="entry name" value="GGDEF"/>
    <property type="match status" value="1"/>
</dbReference>
<organism evidence="6 7">
    <name type="scientific">Haliea salexigens</name>
    <dbReference type="NCBI Taxonomy" id="287487"/>
    <lineage>
        <taxon>Bacteria</taxon>
        <taxon>Pseudomonadati</taxon>
        <taxon>Pseudomonadota</taxon>
        <taxon>Gammaproteobacteria</taxon>
        <taxon>Cellvibrionales</taxon>
        <taxon>Halieaceae</taxon>
        <taxon>Haliea</taxon>
    </lineage>
</organism>
<comment type="caution">
    <text evidence="6">The sequence shown here is derived from an EMBL/GenBank/DDBJ whole genome shotgun (WGS) entry which is preliminary data.</text>
</comment>
<keyword evidence="2" id="KW-0175">Coiled coil</keyword>
<dbReference type="InterPro" id="IPR003660">
    <property type="entry name" value="HAMP_dom"/>
</dbReference>
<dbReference type="EMBL" id="DMND01000029">
    <property type="protein sequence ID" value="HAN26416.1"/>
    <property type="molecule type" value="Genomic_DNA"/>
</dbReference>
<protein>
    <submittedName>
        <fullName evidence="6">GGDEF domain-containing protein</fullName>
    </submittedName>
</protein>
<dbReference type="InterPro" id="IPR043128">
    <property type="entry name" value="Rev_trsase/Diguanyl_cyclase"/>
</dbReference>
<evidence type="ECO:0000259" key="4">
    <source>
        <dbReference type="PROSITE" id="PS50885"/>
    </source>
</evidence>
<dbReference type="PANTHER" id="PTHR46663:SF2">
    <property type="entry name" value="GGDEF DOMAIN-CONTAINING PROTEIN"/>
    <property type="match status" value="1"/>
</dbReference>